<dbReference type="Proteomes" id="UP001574169">
    <property type="component" value="Unassembled WGS sequence"/>
</dbReference>
<dbReference type="EC" id="2.7.10.2" evidence="10"/>
<protein>
    <submittedName>
        <fullName evidence="10">Polysaccharide biosynthesis tyrosine autokinase</fullName>
        <ecNumber evidence="10">2.7.10.2</ecNumber>
    </submittedName>
</protein>
<gene>
    <name evidence="10" type="ORF">AAGV28_09105</name>
</gene>
<dbReference type="NCBIfam" id="TIGR01007">
    <property type="entry name" value="eps_fam"/>
    <property type="match status" value="1"/>
</dbReference>
<evidence type="ECO:0000256" key="3">
    <source>
        <dbReference type="ARBA" id="ARBA00022692"/>
    </source>
</evidence>
<evidence type="ECO:0000256" key="1">
    <source>
        <dbReference type="ARBA" id="ARBA00004651"/>
    </source>
</evidence>
<comment type="caution">
    <text evidence="10">The sequence shown here is derived from an EMBL/GenBank/DDBJ whole genome shotgun (WGS) entry which is preliminary data.</text>
</comment>
<keyword evidence="6 8" id="KW-1133">Transmembrane helix</keyword>
<dbReference type="PANTHER" id="PTHR32309">
    <property type="entry name" value="TYROSINE-PROTEIN KINASE"/>
    <property type="match status" value="1"/>
</dbReference>
<dbReference type="SUPFAM" id="SSF52540">
    <property type="entry name" value="P-loop containing nucleoside triphosphate hydrolases"/>
    <property type="match status" value="1"/>
</dbReference>
<proteinExistence type="predicted"/>
<feature type="transmembrane region" description="Helical" evidence="8">
    <location>
        <begin position="12"/>
        <end position="32"/>
    </location>
</feature>
<dbReference type="PANTHER" id="PTHR32309:SF13">
    <property type="entry name" value="FERRIC ENTEROBACTIN TRANSPORT PROTEIN FEPE"/>
    <property type="match status" value="1"/>
</dbReference>
<dbReference type="InterPro" id="IPR003856">
    <property type="entry name" value="LPS_length_determ_N"/>
</dbReference>
<keyword evidence="2" id="KW-1003">Cell membrane</keyword>
<organism evidence="10 11">
    <name type="scientific">Flavobacterium zubiriense</name>
    <dbReference type="NCBI Taxonomy" id="3138075"/>
    <lineage>
        <taxon>Bacteria</taxon>
        <taxon>Pseudomonadati</taxon>
        <taxon>Bacteroidota</taxon>
        <taxon>Flavobacteriia</taxon>
        <taxon>Flavobacteriales</taxon>
        <taxon>Flavobacteriaceae</taxon>
        <taxon>Flavobacterium</taxon>
    </lineage>
</organism>
<dbReference type="InterPro" id="IPR005702">
    <property type="entry name" value="Wzc-like_C"/>
</dbReference>
<reference evidence="10 11" key="1">
    <citation type="submission" date="2024-04" db="EMBL/GenBank/DDBJ databases">
        <title>New Clade of Flavobacterium.</title>
        <authorList>
            <person name="Matos L."/>
            <person name="Proenca D.N."/>
            <person name="Fransisco R.M."/>
            <person name="Chung A.P."/>
            <person name="Maccario L."/>
            <person name="Sorensen S.J."/>
            <person name="Morais P.V."/>
        </authorList>
    </citation>
    <scope>NUCLEOTIDE SEQUENCE [LARGE SCALE GENOMIC DNA]</scope>
    <source>
        <strain evidence="10 11">FZUC8N2.13</strain>
    </source>
</reference>
<accession>A0ABV4TBS2</accession>
<comment type="subcellular location">
    <subcellularLocation>
        <location evidence="1">Cell membrane</location>
        <topology evidence="1">Multi-pass membrane protein</topology>
    </subcellularLocation>
</comment>
<keyword evidence="10" id="KW-0808">Transferase</keyword>
<name>A0ABV4TBS2_9FLAO</name>
<evidence type="ECO:0000256" key="4">
    <source>
        <dbReference type="ARBA" id="ARBA00022741"/>
    </source>
</evidence>
<feature type="transmembrane region" description="Helical" evidence="8">
    <location>
        <begin position="479"/>
        <end position="499"/>
    </location>
</feature>
<dbReference type="EMBL" id="JBCFQL010000008">
    <property type="protein sequence ID" value="MFA9191526.1"/>
    <property type="molecule type" value="Genomic_DNA"/>
</dbReference>
<keyword evidence="11" id="KW-1185">Reference proteome</keyword>
<dbReference type="RefSeq" id="WP_373406511.1">
    <property type="nucleotide sequence ID" value="NZ_JBCFQL010000008.1"/>
</dbReference>
<sequence length="776" mass="88217">MDFKKEFFKYFQYWPWIMVSLIVCVGAAFYFIKTVSPTYQTTALINIDKKQEENAKINTFSKEDFEKKEVDLNDEIILVTSNDFLSKVVNSLKLNINYFEKGYMQNTSINDVPFVINTTVSNDSLPQTTYDIKVVEEGFLISSPSIEKSYLIHGHSTSRTFAGLPFTIQLTPKAKQNLSFYVNKEYVVSLEPTVSAIKNLKSALSVDTFDSQNTNLLLTHEGTNPERSRKILDQLIVLLDKNIVSNKQKLFNNTVSYLNKRISVFSKEKDSIESVKEKYLQNNDILVLDKYIVDKTNEKNTKRESAMLNERQIALTRFAINDIRRTSSTSALGTGYNLEAPTVNQLLLNYNTSILESELILQRAQKNNPTYLNLLVQLKMQKQAILNTLEGYLNFLNQNNTANRSEQSVANSEAKSIPTKDRVLGNIDNSLDLKEVTYLALLQKREEAVLNGAVLESNLKTLNSSQTNYSAIFPQPKSFMVGAFMFGLLFPLGIIYLNLQLDTKIHNEDDIQKLYSHIPFLGIVPKVDDKEKLDNTATSRSMIAEATRTLFSNISYLLPKKKEEKGSVLLFCSSIQGEGKSFCAFHNAVTISNLNKKVLLIGADLRNPQLHEYFNLEKSDFGLSNFLSNKSGDWKEFLIKDTNFSENMDTLFSGEIPPNPTQLLTNANFELLIEEAKKLYDFIIIDSAPVQMVSDTLNFSHLADVTVFVTRYDFTDKNTLVQVNNFIKKGQLKNVGIVINGVSKKSAYGYNYGSNYSYQYQEKTIKKPWFKRSLSS</sequence>
<evidence type="ECO:0000256" key="7">
    <source>
        <dbReference type="ARBA" id="ARBA00023136"/>
    </source>
</evidence>
<dbReference type="CDD" id="cd05387">
    <property type="entry name" value="BY-kinase"/>
    <property type="match status" value="1"/>
</dbReference>
<keyword evidence="4" id="KW-0547">Nucleotide-binding</keyword>
<evidence type="ECO:0000256" key="8">
    <source>
        <dbReference type="SAM" id="Phobius"/>
    </source>
</evidence>
<dbReference type="InterPro" id="IPR027417">
    <property type="entry name" value="P-loop_NTPase"/>
</dbReference>
<keyword evidence="7 8" id="KW-0472">Membrane</keyword>
<evidence type="ECO:0000313" key="10">
    <source>
        <dbReference type="EMBL" id="MFA9191526.1"/>
    </source>
</evidence>
<evidence type="ECO:0000256" key="2">
    <source>
        <dbReference type="ARBA" id="ARBA00022475"/>
    </source>
</evidence>
<dbReference type="Gene3D" id="3.40.50.300">
    <property type="entry name" value="P-loop containing nucleotide triphosphate hydrolases"/>
    <property type="match status" value="1"/>
</dbReference>
<evidence type="ECO:0000256" key="5">
    <source>
        <dbReference type="ARBA" id="ARBA00022840"/>
    </source>
</evidence>
<dbReference type="GO" id="GO:0004715">
    <property type="term" value="F:non-membrane spanning protein tyrosine kinase activity"/>
    <property type="evidence" value="ECO:0007669"/>
    <property type="project" value="UniProtKB-EC"/>
</dbReference>
<evidence type="ECO:0000259" key="9">
    <source>
        <dbReference type="Pfam" id="PF02706"/>
    </source>
</evidence>
<keyword evidence="3 8" id="KW-0812">Transmembrane</keyword>
<dbReference type="InterPro" id="IPR050445">
    <property type="entry name" value="Bact_polysacc_biosynth/exp"/>
</dbReference>
<evidence type="ECO:0000313" key="11">
    <source>
        <dbReference type="Proteomes" id="UP001574169"/>
    </source>
</evidence>
<keyword evidence="5" id="KW-0067">ATP-binding</keyword>
<evidence type="ECO:0000256" key="6">
    <source>
        <dbReference type="ARBA" id="ARBA00022989"/>
    </source>
</evidence>
<feature type="domain" description="Polysaccharide chain length determinant N-terminal" evidence="9">
    <location>
        <begin position="14"/>
        <end position="92"/>
    </location>
</feature>
<dbReference type="Pfam" id="PF02706">
    <property type="entry name" value="Wzz"/>
    <property type="match status" value="1"/>
</dbReference>